<feature type="domain" description="DUF630" evidence="4">
    <location>
        <begin position="1"/>
        <end position="58"/>
    </location>
</feature>
<feature type="domain" description="DUF632" evidence="3">
    <location>
        <begin position="450"/>
        <end position="685"/>
    </location>
</feature>
<feature type="coiled-coil region" evidence="1">
    <location>
        <begin position="895"/>
        <end position="926"/>
    </location>
</feature>
<evidence type="ECO:0000259" key="4">
    <source>
        <dbReference type="Pfam" id="PF04783"/>
    </source>
</evidence>
<evidence type="ECO:0000259" key="3">
    <source>
        <dbReference type="Pfam" id="PF04782"/>
    </source>
</evidence>
<feature type="compositionally biased region" description="Low complexity" evidence="2">
    <location>
        <begin position="115"/>
        <end position="127"/>
    </location>
</feature>
<dbReference type="InterPro" id="IPR006868">
    <property type="entry name" value="DUF630"/>
</dbReference>
<feature type="region of interest" description="Disordered" evidence="2">
    <location>
        <begin position="66"/>
        <end position="165"/>
    </location>
</feature>
<dbReference type="EMBL" id="JAAWWB010000003">
    <property type="protein sequence ID" value="KAG6786146.1"/>
    <property type="molecule type" value="Genomic_DNA"/>
</dbReference>
<reference evidence="5" key="1">
    <citation type="journal article" date="2020" name="bioRxiv">
        <title>Hybrid origin of Populus tomentosa Carr. identified through genome sequencing and phylogenomic analysis.</title>
        <authorList>
            <person name="An X."/>
            <person name="Gao K."/>
            <person name="Chen Z."/>
            <person name="Li J."/>
            <person name="Yang X."/>
            <person name="Yang X."/>
            <person name="Zhou J."/>
            <person name="Guo T."/>
            <person name="Zhao T."/>
            <person name="Huang S."/>
            <person name="Miao D."/>
            <person name="Khan W.U."/>
            <person name="Rao P."/>
            <person name="Ye M."/>
            <person name="Lei B."/>
            <person name="Liao W."/>
            <person name="Wang J."/>
            <person name="Ji L."/>
            <person name="Li Y."/>
            <person name="Guo B."/>
            <person name="Mustafa N.S."/>
            <person name="Li S."/>
            <person name="Yun Q."/>
            <person name="Keller S.R."/>
            <person name="Mao J."/>
            <person name="Zhang R."/>
            <person name="Strauss S.H."/>
        </authorList>
    </citation>
    <scope>NUCLEOTIDE SEQUENCE</scope>
    <source>
        <strain evidence="5">GM15</strain>
        <tissue evidence="5">Leaf</tissue>
    </source>
</reference>
<feature type="compositionally biased region" description="Basic and acidic residues" evidence="2">
    <location>
        <begin position="308"/>
        <end position="318"/>
    </location>
</feature>
<comment type="caution">
    <text evidence="5">The sequence shown here is derived from an EMBL/GenBank/DDBJ whole genome shotgun (WGS) entry which is preliminary data.</text>
</comment>
<evidence type="ECO:0000256" key="1">
    <source>
        <dbReference type="SAM" id="Coils"/>
    </source>
</evidence>
<dbReference type="InterPro" id="IPR006867">
    <property type="entry name" value="DUF632"/>
</dbReference>
<name>A0A8X8AG17_POPTO</name>
<dbReference type="Pfam" id="PF04782">
    <property type="entry name" value="DUF632"/>
    <property type="match status" value="2"/>
</dbReference>
<dbReference type="Proteomes" id="UP000886885">
    <property type="component" value="Chromosome 2A"/>
</dbReference>
<feature type="compositionally biased region" description="Low complexity" evidence="2">
    <location>
        <begin position="88"/>
        <end position="99"/>
    </location>
</feature>
<keyword evidence="6" id="KW-1185">Reference proteome</keyword>
<evidence type="ECO:0000256" key="2">
    <source>
        <dbReference type="SAM" id="MobiDB-lite"/>
    </source>
</evidence>
<sequence length="958" mass="106621">MGCGGSKVDDLPLVVLCRERKEVLKAASDHRYALAAAHVAYFHSLRDVGDAIRRFVDEGLVIASSSTPPASPVLTLPSREGKSRHVSKNSSTSTSLSHSIDTKSKYEEVEDSHLRLSSGSDLDSDSGSGSGHIHIHDTPGEEEGGGGGGGGGAVREIPSTSYNNNFNDYPQPQGNWGFPNYSGDNPYPNPYPYPYPYSYENSYANTYYMKRSATPAKTVVYEDPSVNGYSDGGSGYYGGGYFGYPMVSSPARKPSPEKPPPVPPSPPRVSTWDYFNVFDAYDNGGSGGYPGYHPYARYGYGSSTSSPDSKEVREREGIPDLEDETEQEVIKEVHKEKKKASEEMDLNGKMKFNEEMLRNYGEGTSKSVLIESSSESLESVKGKGIKSSMSPNTIQSPDSIVSKSPEEGSVRKKGVSFEVEDASNVTVEIEPSKPSSAPTTTLSAHGTRDLQEVVKEIRDEFETASGYGNEVALMLEVSKLPYQCQQRSSLLKVPCLFLVPSMGSAGECLLLKHLISVVLLNLSIISIKYNNLATQVKLTCLGAVILSRILYLVSSHPPARPSVRISSRTMKMAKSYPMESGNDFDMRRRNLSSTLQEIYAWEKKLYKEVRDEERLRVIYEKECKRLKMLDDRGAESSKIDATQASIRKLLTKINVCIRAVDAISSRIHRLRDEELQPQITELIHGPWGLSLAICPYKDVVSARLIRMWKSMLRCHQKQFQAIMDSKVRSLKAQRDSGLKATVELEVELVNWCTCFNNWINAQKSYVESLNGWLLRCLHQEPEVTADGIVPFSPSRIGAPPIFVICNDWYQGIVRISEQEGVENAMLGFTSSLHQLWERQDEEQRQRIKAEYLTRDFEKQLKTLQMEKGRIGQERGISPLHKTMSKVSSESGISPLDDLKVDLDSMRKKLEEERARHKETARSVHDAASSSLQAGLVPIFQALGKFTSEVLKAHEEVRL</sequence>
<gene>
    <name evidence="5" type="ORF">POTOM_007740</name>
</gene>
<dbReference type="AlphaFoldDB" id="A0A8X8AG17"/>
<feature type="compositionally biased region" description="Basic and acidic residues" evidence="2">
    <location>
        <begin position="100"/>
        <end position="114"/>
    </location>
</feature>
<evidence type="ECO:0008006" key="7">
    <source>
        <dbReference type="Google" id="ProtNLM"/>
    </source>
</evidence>
<evidence type="ECO:0000313" key="6">
    <source>
        <dbReference type="Proteomes" id="UP000886885"/>
    </source>
</evidence>
<keyword evidence="1" id="KW-0175">Coiled coil</keyword>
<feature type="compositionally biased region" description="Polar residues" evidence="2">
    <location>
        <begin position="387"/>
        <end position="402"/>
    </location>
</feature>
<dbReference type="Pfam" id="PF04783">
    <property type="entry name" value="DUF630"/>
    <property type="match status" value="1"/>
</dbReference>
<protein>
    <recommendedName>
        <fullName evidence="7">Nitrate regulatory gene2 protein</fullName>
    </recommendedName>
</protein>
<evidence type="ECO:0000313" key="5">
    <source>
        <dbReference type="EMBL" id="KAG6786146.1"/>
    </source>
</evidence>
<feature type="region of interest" description="Disordered" evidence="2">
    <location>
        <begin position="381"/>
        <end position="413"/>
    </location>
</feature>
<accession>A0A8X8AG17</accession>
<feature type="domain" description="DUF632" evidence="3">
    <location>
        <begin position="702"/>
        <end position="833"/>
    </location>
</feature>
<organism evidence="5 6">
    <name type="scientific">Populus tomentosa</name>
    <name type="common">Chinese white poplar</name>
    <dbReference type="NCBI Taxonomy" id="118781"/>
    <lineage>
        <taxon>Eukaryota</taxon>
        <taxon>Viridiplantae</taxon>
        <taxon>Streptophyta</taxon>
        <taxon>Embryophyta</taxon>
        <taxon>Tracheophyta</taxon>
        <taxon>Spermatophyta</taxon>
        <taxon>Magnoliopsida</taxon>
        <taxon>eudicotyledons</taxon>
        <taxon>Gunneridae</taxon>
        <taxon>Pentapetalae</taxon>
        <taxon>rosids</taxon>
        <taxon>fabids</taxon>
        <taxon>Malpighiales</taxon>
        <taxon>Salicaceae</taxon>
        <taxon>Saliceae</taxon>
        <taxon>Populus</taxon>
    </lineage>
</organism>
<dbReference type="PANTHER" id="PTHR21450">
    <property type="entry name" value="PROTEIN ALTERED PHOSPHATE STARVATION RESPONSE 1"/>
    <property type="match status" value="1"/>
</dbReference>
<dbReference type="OrthoDB" id="1925648at2759"/>
<proteinExistence type="predicted"/>
<dbReference type="PANTHER" id="PTHR21450:SF2">
    <property type="entry name" value="FAMILY PROTEIN, PUTATIVE (DUF630 AND DUF632)-RELATED"/>
    <property type="match status" value="1"/>
</dbReference>
<feature type="region of interest" description="Disordered" evidence="2">
    <location>
        <begin position="300"/>
        <end position="327"/>
    </location>
</feature>